<reference evidence="1 2" key="1">
    <citation type="submission" date="2014-02" db="EMBL/GenBank/DDBJ databases">
        <title>Transposable element dynamics among asymbiotic and ectomycorrhizal Amanita fungi.</title>
        <authorList>
            <consortium name="DOE Joint Genome Institute"/>
            <person name="Hess J."/>
            <person name="Skrede I."/>
            <person name="Wolfe B."/>
            <person name="LaButti K."/>
            <person name="Ohm R.A."/>
            <person name="Grigoriev I.V."/>
            <person name="Pringle A."/>
        </authorList>
    </citation>
    <scope>NUCLEOTIDE SEQUENCE [LARGE SCALE GENOMIC DNA]</scope>
    <source>
        <strain evidence="1 2">SKay4041</strain>
    </source>
</reference>
<sequence length="64" mass="7492">MNFNANTAELQERAEIIELILHYMHNTPQPQLDDVSYQVLQDLAKVAEKYLTYSAMEICRSFIE</sequence>
<gene>
    <name evidence="1" type="ORF">AMATHDRAFT_149622</name>
</gene>
<dbReference type="Proteomes" id="UP000242287">
    <property type="component" value="Unassembled WGS sequence"/>
</dbReference>
<protein>
    <recommendedName>
        <fullName evidence="3">BTB domain-containing protein</fullName>
    </recommendedName>
</protein>
<accession>A0A2A9NC10</accession>
<evidence type="ECO:0008006" key="3">
    <source>
        <dbReference type="Google" id="ProtNLM"/>
    </source>
</evidence>
<dbReference type="OrthoDB" id="3184970at2759"/>
<evidence type="ECO:0000313" key="1">
    <source>
        <dbReference type="EMBL" id="PFH48555.1"/>
    </source>
</evidence>
<organism evidence="1 2">
    <name type="scientific">Amanita thiersii Skay4041</name>
    <dbReference type="NCBI Taxonomy" id="703135"/>
    <lineage>
        <taxon>Eukaryota</taxon>
        <taxon>Fungi</taxon>
        <taxon>Dikarya</taxon>
        <taxon>Basidiomycota</taxon>
        <taxon>Agaricomycotina</taxon>
        <taxon>Agaricomycetes</taxon>
        <taxon>Agaricomycetidae</taxon>
        <taxon>Agaricales</taxon>
        <taxon>Pluteineae</taxon>
        <taxon>Amanitaceae</taxon>
        <taxon>Amanita</taxon>
    </lineage>
</organism>
<keyword evidence="2" id="KW-1185">Reference proteome</keyword>
<proteinExistence type="predicted"/>
<dbReference type="AlphaFoldDB" id="A0A2A9NC10"/>
<dbReference type="EMBL" id="KZ302058">
    <property type="protein sequence ID" value="PFH48555.1"/>
    <property type="molecule type" value="Genomic_DNA"/>
</dbReference>
<name>A0A2A9NC10_9AGAR</name>
<evidence type="ECO:0000313" key="2">
    <source>
        <dbReference type="Proteomes" id="UP000242287"/>
    </source>
</evidence>